<evidence type="ECO:0000256" key="1">
    <source>
        <dbReference type="SAM" id="Phobius"/>
    </source>
</evidence>
<evidence type="ECO:0008006" key="4">
    <source>
        <dbReference type="Google" id="ProtNLM"/>
    </source>
</evidence>
<accession>A0A8S1LFH7</accession>
<sequence length="564" mass="66194">MFQKVKNYFKSLRMSSQIILINFCIVTFTVLVILATYQVQSAIFFTFIKTFSQTLSQKQEKHLVQIISQQLRQYIQHKNSQTLSNLQHSNDFFQYVTQSRNRYKVIQSQFQECIEQNQINEYKVIYNSDNICQGFEIVKSNDQGQDFNDTLTLLSPFSQLFIANEDSKISYFDIPKTQFFGSFPNSFKFKNFNLYTRPWYINHMTQSKIHPNSSYFYSPILLSARNNLPYSALTYSLVTNNSMIGIALQILPISDTNIQNIPLNILLVHQNGDVILSTMDTFHQITDLVRITNTTYTGFNETDWQTIQDNSKDNQNENSTFYLMNKIYQRSVFVYTYQFIKENLTMIVFKNVTYEQEIADEITILIDNLESELIQQIQIQIACCSFLLMVTASLIRCISQPLLKLIKVINEHVIKMGNNLNSEIFKMAFKTQTKKNADLFSSLAYQFMALKDLQTKSSKRKSNLCQEMESIQYNFKFQETDSSKIQELIQYIPQNETKSQNQKFFQFDSQKLLTLKKMNKKSFMSFQTEEIALGEDIVKNESISKRLYLIKHQLQKIYKQNKPN</sequence>
<proteinExistence type="predicted"/>
<feature type="transmembrane region" description="Helical" evidence="1">
    <location>
        <begin position="20"/>
        <end position="39"/>
    </location>
</feature>
<keyword evidence="1" id="KW-0472">Membrane</keyword>
<name>A0A8S1LFH7_PARPR</name>
<reference evidence="2" key="1">
    <citation type="submission" date="2021-01" db="EMBL/GenBank/DDBJ databases">
        <authorList>
            <consortium name="Genoscope - CEA"/>
            <person name="William W."/>
        </authorList>
    </citation>
    <scope>NUCLEOTIDE SEQUENCE</scope>
</reference>
<comment type="caution">
    <text evidence="2">The sequence shown here is derived from an EMBL/GenBank/DDBJ whole genome shotgun (WGS) entry which is preliminary data.</text>
</comment>
<keyword evidence="1" id="KW-1133">Transmembrane helix</keyword>
<keyword evidence="3" id="KW-1185">Reference proteome</keyword>
<dbReference type="EMBL" id="CAJJDM010000033">
    <property type="protein sequence ID" value="CAD8063466.1"/>
    <property type="molecule type" value="Genomic_DNA"/>
</dbReference>
<gene>
    <name evidence="2" type="ORF">PPRIM_AZ9-3.1.T0340342</name>
</gene>
<evidence type="ECO:0000313" key="2">
    <source>
        <dbReference type="EMBL" id="CAD8063466.1"/>
    </source>
</evidence>
<protein>
    <recommendedName>
        <fullName evidence="4">Transmembrane protein</fullName>
    </recommendedName>
</protein>
<keyword evidence="1" id="KW-0812">Transmembrane</keyword>
<dbReference type="OMA" id="LINFCIV"/>
<organism evidence="2 3">
    <name type="scientific">Paramecium primaurelia</name>
    <dbReference type="NCBI Taxonomy" id="5886"/>
    <lineage>
        <taxon>Eukaryota</taxon>
        <taxon>Sar</taxon>
        <taxon>Alveolata</taxon>
        <taxon>Ciliophora</taxon>
        <taxon>Intramacronucleata</taxon>
        <taxon>Oligohymenophorea</taxon>
        <taxon>Peniculida</taxon>
        <taxon>Parameciidae</taxon>
        <taxon>Paramecium</taxon>
    </lineage>
</organism>
<dbReference type="AlphaFoldDB" id="A0A8S1LFH7"/>
<dbReference type="Proteomes" id="UP000688137">
    <property type="component" value="Unassembled WGS sequence"/>
</dbReference>
<evidence type="ECO:0000313" key="3">
    <source>
        <dbReference type="Proteomes" id="UP000688137"/>
    </source>
</evidence>